<sequence>MGRWQIQLGIEGNDLTGILQRQTSENIWIPKFSRRQGILLKSDRIKYFSPTHQLMDQMKQKPSISLFYNKKKARLLRYNIHLA</sequence>
<organism evidence="1 2">
    <name type="scientific">Octopus vulgaris</name>
    <name type="common">Common octopus</name>
    <dbReference type="NCBI Taxonomy" id="6645"/>
    <lineage>
        <taxon>Eukaryota</taxon>
        <taxon>Metazoa</taxon>
        <taxon>Spiralia</taxon>
        <taxon>Lophotrochozoa</taxon>
        <taxon>Mollusca</taxon>
        <taxon>Cephalopoda</taxon>
        <taxon>Coleoidea</taxon>
        <taxon>Octopodiformes</taxon>
        <taxon>Octopoda</taxon>
        <taxon>Incirrata</taxon>
        <taxon>Octopodidae</taxon>
        <taxon>Octopus</taxon>
    </lineage>
</organism>
<name>A0AA36BBT0_OCTVU</name>
<dbReference type="Proteomes" id="UP001162480">
    <property type="component" value="Chromosome 12"/>
</dbReference>
<protein>
    <submittedName>
        <fullName evidence="1">Uncharacterized protein</fullName>
    </submittedName>
</protein>
<evidence type="ECO:0000313" key="1">
    <source>
        <dbReference type="EMBL" id="CAI9731173.1"/>
    </source>
</evidence>
<evidence type="ECO:0000313" key="2">
    <source>
        <dbReference type="Proteomes" id="UP001162480"/>
    </source>
</evidence>
<keyword evidence="2" id="KW-1185">Reference proteome</keyword>
<reference evidence="1" key="1">
    <citation type="submission" date="2023-08" db="EMBL/GenBank/DDBJ databases">
        <authorList>
            <person name="Alioto T."/>
            <person name="Alioto T."/>
            <person name="Gomez Garrido J."/>
        </authorList>
    </citation>
    <scope>NUCLEOTIDE SEQUENCE</scope>
</reference>
<dbReference type="EMBL" id="OX597825">
    <property type="protein sequence ID" value="CAI9731173.1"/>
    <property type="molecule type" value="Genomic_DNA"/>
</dbReference>
<gene>
    <name evidence="1" type="ORF">OCTVUL_1B023677</name>
</gene>
<dbReference type="AlphaFoldDB" id="A0AA36BBT0"/>
<accession>A0AA36BBT0</accession>
<proteinExistence type="predicted"/>